<dbReference type="PANTHER" id="PTHR21600">
    <property type="entry name" value="MITOCHONDRIAL RNA PSEUDOURIDINE SYNTHASE"/>
    <property type="match status" value="1"/>
</dbReference>
<dbReference type="AlphaFoldDB" id="D0LYX0"/>
<dbReference type="InterPro" id="IPR020103">
    <property type="entry name" value="PsdUridine_synth_cat_dom_sf"/>
</dbReference>
<dbReference type="SUPFAM" id="SSF55174">
    <property type="entry name" value="Alpha-L RNA-binding motif"/>
    <property type="match status" value="1"/>
</dbReference>
<evidence type="ECO:0000256" key="4">
    <source>
        <dbReference type="SAM" id="MobiDB-lite"/>
    </source>
</evidence>
<dbReference type="CDD" id="cd00165">
    <property type="entry name" value="S4"/>
    <property type="match status" value="1"/>
</dbReference>
<dbReference type="GO" id="GO:0003723">
    <property type="term" value="F:RNA binding"/>
    <property type="evidence" value="ECO:0007669"/>
    <property type="project" value="UniProtKB-KW"/>
</dbReference>
<feature type="region of interest" description="Disordered" evidence="4">
    <location>
        <begin position="1"/>
        <end position="20"/>
    </location>
</feature>
<dbReference type="PROSITE" id="PS50889">
    <property type="entry name" value="S4"/>
    <property type="match status" value="1"/>
</dbReference>
<evidence type="ECO:0000259" key="6">
    <source>
        <dbReference type="Pfam" id="PF01479"/>
    </source>
</evidence>
<sequence length="345" mass="36874">MDTTPSAARAGAPEPAARFAAPRADRADKLVGEHFPAASRRRVTALFADGRVRVNGRKVKKGAIVPAGAEIALTRLPVADEELVPQANHELVLDLLYEDDAIAVVSKPAGLPSHPLRAGERDTLANALVAHYPECAAIGADPREAGLAHRLDIDTSGVLVAARTQKAWHALRAAFGSGAVEKHYLALTFGAPSSGEMDVALVQRGRRAHPVFRDDAGFGGFGGRGERGDALPARTTWRIERRFGPACLLLCRAHTGRMHQIRVHLALAGAPIIGDSLYAPAPETLSAAEREDLAALSEHPEATRHFLHASAVTIPHPETGRALRIEAPLPEGRAQFLAELSRRWP</sequence>
<dbReference type="EMBL" id="CP001804">
    <property type="protein sequence ID" value="ACY14440.1"/>
    <property type="molecule type" value="Genomic_DNA"/>
</dbReference>
<reference evidence="7 8" key="1">
    <citation type="journal article" date="2010" name="Stand. Genomic Sci.">
        <title>Complete genome sequence of Haliangium ochraceum type strain (SMP-2).</title>
        <authorList>
            <consortium name="US DOE Joint Genome Institute (JGI-PGF)"/>
            <person name="Ivanova N."/>
            <person name="Daum C."/>
            <person name="Lang E."/>
            <person name="Abt B."/>
            <person name="Kopitz M."/>
            <person name="Saunders E."/>
            <person name="Lapidus A."/>
            <person name="Lucas S."/>
            <person name="Glavina Del Rio T."/>
            <person name="Nolan M."/>
            <person name="Tice H."/>
            <person name="Copeland A."/>
            <person name="Cheng J.F."/>
            <person name="Chen F."/>
            <person name="Bruce D."/>
            <person name="Goodwin L."/>
            <person name="Pitluck S."/>
            <person name="Mavromatis K."/>
            <person name="Pati A."/>
            <person name="Mikhailova N."/>
            <person name="Chen A."/>
            <person name="Palaniappan K."/>
            <person name="Land M."/>
            <person name="Hauser L."/>
            <person name="Chang Y.J."/>
            <person name="Jeffries C.D."/>
            <person name="Detter J.C."/>
            <person name="Brettin T."/>
            <person name="Rohde M."/>
            <person name="Goker M."/>
            <person name="Bristow J."/>
            <person name="Markowitz V."/>
            <person name="Eisen J.A."/>
            <person name="Hugenholtz P."/>
            <person name="Kyrpides N.C."/>
            <person name="Klenk H.P."/>
        </authorList>
    </citation>
    <scope>NUCLEOTIDE SEQUENCE [LARGE SCALE GENOMIC DNA]</scope>
    <source>
        <strain evidence="8">DSM 14365 / CIP 107738 / JCM 11303 / AJ 13395 / SMP-2</strain>
    </source>
</reference>
<dbReference type="InterPro" id="IPR006224">
    <property type="entry name" value="PsdUridine_synth_RluA-like_CS"/>
</dbReference>
<dbReference type="Gene3D" id="3.30.2350.10">
    <property type="entry name" value="Pseudouridine synthase"/>
    <property type="match status" value="1"/>
</dbReference>
<keyword evidence="2" id="KW-0413">Isomerase</keyword>
<dbReference type="Pfam" id="PF00849">
    <property type="entry name" value="PseudoU_synth_2"/>
    <property type="match status" value="1"/>
</dbReference>
<dbReference type="Proteomes" id="UP000001880">
    <property type="component" value="Chromosome"/>
</dbReference>
<dbReference type="SUPFAM" id="SSF55120">
    <property type="entry name" value="Pseudouridine synthase"/>
    <property type="match status" value="1"/>
</dbReference>
<dbReference type="CDD" id="cd02869">
    <property type="entry name" value="PseudoU_synth_RluA_like"/>
    <property type="match status" value="1"/>
</dbReference>
<protein>
    <submittedName>
        <fullName evidence="7">Pseudouridine synthase, RluA family</fullName>
    </submittedName>
</protein>
<dbReference type="InterPro" id="IPR036986">
    <property type="entry name" value="S4_RNA-bd_sf"/>
</dbReference>
<dbReference type="Gene3D" id="3.10.290.10">
    <property type="entry name" value="RNA-binding S4 domain"/>
    <property type="match status" value="1"/>
</dbReference>
<keyword evidence="8" id="KW-1185">Reference proteome</keyword>
<evidence type="ECO:0000256" key="1">
    <source>
        <dbReference type="ARBA" id="ARBA00010876"/>
    </source>
</evidence>
<dbReference type="STRING" id="502025.Hoch_1893"/>
<comment type="similarity">
    <text evidence="1">Belongs to the pseudouridine synthase RluA family.</text>
</comment>
<dbReference type="HOGENOM" id="CLU_016902_4_4_7"/>
<dbReference type="InterPro" id="IPR006145">
    <property type="entry name" value="PsdUridine_synth_RsuA/RluA"/>
</dbReference>
<organism evidence="7 8">
    <name type="scientific">Haliangium ochraceum (strain DSM 14365 / JCM 11303 / SMP-2)</name>
    <dbReference type="NCBI Taxonomy" id="502025"/>
    <lineage>
        <taxon>Bacteria</taxon>
        <taxon>Pseudomonadati</taxon>
        <taxon>Myxococcota</taxon>
        <taxon>Polyangia</taxon>
        <taxon>Haliangiales</taxon>
        <taxon>Kofleriaceae</taxon>
        <taxon>Haliangium</taxon>
    </lineage>
</organism>
<feature type="domain" description="RNA-binding S4" evidence="6">
    <location>
        <begin position="26"/>
        <end position="71"/>
    </location>
</feature>
<evidence type="ECO:0000256" key="2">
    <source>
        <dbReference type="ARBA" id="ARBA00023235"/>
    </source>
</evidence>
<evidence type="ECO:0000259" key="5">
    <source>
        <dbReference type="Pfam" id="PF00849"/>
    </source>
</evidence>
<feature type="domain" description="Pseudouridine synthase RsuA/RluA-like" evidence="5">
    <location>
        <begin position="103"/>
        <end position="266"/>
    </location>
</feature>
<accession>D0LYX0</accession>
<dbReference type="GO" id="GO:0120159">
    <property type="term" value="F:rRNA pseudouridine synthase activity"/>
    <property type="evidence" value="ECO:0007669"/>
    <property type="project" value="UniProtKB-ARBA"/>
</dbReference>
<keyword evidence="3" id="KW-0694">RNA-binding</keyword>
<proteinExistence type="inferred from homology"/>
<evidence type="ECO:0000256" key="3">
    <source>
        <dbReference type="PROSITE-ProRule" id="PRU00182"/>
    </source>
</evidence>
<evidence type="ECO:0000313" key="7">
    <source>
        <dbReference type="EMBL" id="ACY14440.1"/>
    </source>
</evidence>
<evidence type="ECO:0000313" key="8">
    <source>
        <dbReference type="Proteomes" id="UP000001880"/>
    </source>
</evidence>
<name>D0LYX0_HALO1</name>
<dbReference type="PROSITE" id="PS01129">
    <property type="entry name" value="PSI_RLU"/>
    <property type="match status" value="1"/>
</dbReference>
<dbReference type="PANTHER" id="PTHR21600:SF87">
    <property type="entry name" value="RNA PSEUDOURIDYLATE SYNTHASE DOMAIN-CONTAINING PROTEIN 1"/>
    <property type="match status" value="1"/>
</dbReference>
<dbReference type="KEGG" id="hoh:Hoch_1893"/>
<dbReference type="InterPro" id="IPR002942">
    <property type="entry name" value="S4_RNA-bd"/>
</dbReference>
<dbReference type="RefSeq" id="WP_012827048.1">
    <property type="nucleotide sequence ID" value="NC_013440.1"/>
</dbReference>
<dbReference type="InterPro" id="IPR050188">
    <property type="entry name" value="RluA_PseudoU_synthase"/>
</dbReference>
<dbReference type="Pfam" id="PF01479">
    <property type="entry name" value="S4"/>
    <property type="match status" value="1"/>
</dbReference>
<dbReference type="eggNOG" id="COG0564">
    <property type="taxonomic scope" value="Bacteria"/>
</dbReference>
<gene>
    <name evidence="7" type="ordered locus">Hoch_1893</name>
</gene>
<dbReference type="GO" id="GO:0000455">
    <property type="term" value="P:enzyme-directed rRNA pseudouridine synthesis"/>
    <property type="evidence" value="ECO:0007669"/>
    <property type="project" value="UniProtKB-ARBA"/>
</dbReference>